<sequence>MFLKDHLKDTYQKASFDNNHLMLENIINIWAHRFGPESLNELFVKDQDQDQLKLIEENQAEASQNQINLELIEDHQSEANQNQTNLELIEEHQSEVNQNQINLELLKNLQYEEKIEFKPKETKKSNNTEIINKDIYGSYKNESEFKDKEELPLPNIKNLRKWINNEKKAS</sequence>
<keyword evidence="1" id="KW-0175">Coiled coil</keyword>
<organism evidence="2 3">
    <name type="scientific">Prochlorococcus marinus subsp. pastoris (strain CCMP1986 / NIES-2087 / MED4)</name>
    <dbReference type="NCBI Taxonomy" id="59919"/>
    <lineage>
        <taxon>Bacteria</taxon>
        <taxon>Bacillati</taxon>
        <taxon>Cyanobacteriota</taxon>
        <taxon>Cyanophyceae</taxon>
        <taxon>Synechococcales</taxon>
        <taxon>Prochlorococcaceae</taxon>
        <taxon>Prochlorococcus</taxon>
    </lineage>
</organism>
<reference evidence="2 3" key="1">
    <citation type="journal article" date="2003" name="Nature">
        <title>Genome divergence in two Prochlorococcus ecotypes reflects oceanic niche differentiation.</title>
        <authorList>
            <person name="Rocap G."/>
            <person name="Larimer F.W."/>
            <person name="Lamerdin J.E."/>
            <person name="Malfatti S."/>
            <person name="Chain P."/>
            <person name="Ahlgren N.A."/>
            <person name="Arellano A."/>
            <person name="Coleman M."/>
            <person name="Hauser L."/>
            <person name="Hess W.R."/>
            <person name="Johnson Z.I."/>
            <person name="Land M.L."/>
            <person name="Lindell D."/>
            <person name="Post A.F."/>
            <person name="Regala W."/>
            <person name="Shah M."/>
            <person name="Shaw S.L."/>
            <person name="Steglich C."/>
            <person name="Sullivan M.B."/>
            <person name="Ting C.S."/>
            <person name="Tolonen A."/>
            <person name="Webb E.A."/>
            <person name="Zinser E.R."/>
            <person name="Chisholm S.W."/>
        </authorList>
    </citation>
    <scope>NUCLEOTIDE SEQUENCE [LARGE SCALE GENOMIC DNA]</scope>
    <source>
        <strain evidence="3">CCMP1986 / NIES-2087 / MED4</strain>
    </source>
</reference>
<dbReference type="Proteomes" id="UP000001026">
    <property type="component" value="Chromosome"/>
</dbReference>
<dbReference type="KEGG" id="pmm:PMM0451"/>
<gene>
    <name evidence="2" type="ordered locus">PMM0451</name>
</gene>
<evidence type="ECO:0000256" key="1">
    <source>
        <dbReference type="SAM" id="Coils"/>
    </source>
</evidence>
<protein>
    <submittedName>
        <fullName evidence="2">Possible Arenavirus glycoprotein</fullName>
    </submittedName>
</protein>
<proteinExistence type="predicted"/>
<accession>Q7V2M4</accession>
<feature type="coiled-coil region" evidence="1">
    <location>
        <begin position="45"/>
        <end position="109"/>
    </location>
</feature>
<evidence type="ECO:0000313" key="3">
    <source>
        <dbReference type="Proteomes" id="UP000001026"/>
    </source>
</evidence>
<dbReference type="OrthoDB" id="540462at2"/>
<dbReference type="HOGENOM" id="CLU_125453_0_0_3"/>
<evidence type="ECO:0000313" key="2">
    <source>
        <dbReference type="EMBL" id="CAE18910.1"/>
    </source>
</evidence>
<name>Q7V2M4_PROMP</name>
<dbReference type="STRING" id="59919.PMM0451"/>
<dbReference type="EMBL" id="BX548174">
    <property type="protein sequence ID" value="CAE18910.1"/>
    <property type="molecule type" value="Genomic_DNA"/>
</dbReference>
<dbReference type="RefSeq" id="WP_011132087.1">
    <property type="nucleotide sequence ID" value="NC_005072.1"/>
</dbReference>
<dbReference type="AlphaFoldDB" id="Q7V2M4"/>